<evidence type="ECO:0000313" key="2">
    <source>
        <dbReference type="Proteomes" id="UP000007800"/>
    </source>
</evidence>
<dbReference type="OrthoDB" id="115435at2759"/>
<dbReference type="AlphaFoldDB" id="C5LWW6"/>
<proteinExistence type="predicted"/>
<evidence type="ECO:0000313" key="1">
    <source>
        <dbReference type="EMBL" id="EEQ98744.1"/>
    </source>
</evidence>
<dbReference type="RefSeq" id="XP_002766027.1">
    <property type="nucleotide sequence ID" value="XM_002765981.1"/>
</dbReference>
<keyword evidence="2" id="KW-1185">Reference proteome</keyword>
<gene>
    <name evidence="1" type="ORF">Pmar_PMAR027228</name>
</gene>
<dbReference type="GeneID" id="9062755"/>
<dbReference type="EMBL" id="GG686286">
    <property type="protein sequence ID" value="EEQ98744.1"/>
    <property type="molecule type" value="Genomic_DNA"/>
</dbReference>
<dbReference type="Proteomes" id="UP000007800">
    <property type="component" value="Unassembled WGS sequence"/>
</dbReference>
<accession>C5LWW6</accession>
<sequence>MISCIPLKSSTDAVSLSSAKLIEKAESPCRADDVDDIIQQSSSLNSSLPEIVVLGRLAGVEVDCVVDSASGYSYVATDDTDRLPVSSYKLEHPLAVRVANGSIVEVHSAVSGILELLDALSQATVCSSEICFFEMSTEVGQGFHAERLRSAAVAVRQHCVFCARFCATFPKNWAVPCGGPFFDISSLMKLPAYSVVGIDYVSLAPKTVRLIFAAVHSWMVSRTWAFKVCIWLLARHLKGLYMSAETKKFAVYFASLWLKDRSTRNARGGSRGRAGVLSFAADELVFVKSGKSINPARVVKTLPGSDGVVRRLLVRNIKSGRESTVSHHNVAKSCIESDLQV</sequence>
<organism evidence="2">
    <name type="scientific">Perkinsus marinus (strain ATCC 50983 / TXsc)</name>
    <dbReference type="NCBI Taxonomy" id="423536"/>
    <lineage>
        <taxon>Eukaryota</taxon>
        <taxon>Sar</taxon>
        <taxon>Alveolata</taxon>
        <taxon>Perkinsozoa</taxon>
        <taxon>Perkinsea</taxon>
        <taxon>Perkinsida</taxon>
        <taxon>Perkinsidae</taxon>
        <taxon>Perkinsus</taxon>
    </lineage>
</organism>
<name>C5LWW6_PERM5</name>
<dbReference type="InParanoid" id="C5LWW6"/>
<protein>
    <submittedName>
        <fullName evidence="1">Uncharacterized protein</fullName>
    </submittedName>
</protein>
<reference evidence="1 2" key="1">
    <citation type="submission" date="2008-07" db="EMBL/GenBank/DDBJ databases">
        <authorList>
            <person name="El-Sayed N."/>
            <person name="Caler E."/>
            <person name="Inman J."/>
            <person name="Amedeo P."/>
            <person name="Hass B."/>
            <person name="Wortman J."/>
        </authorList>
    </citation>
    <scope>NUCLEOTIDE SEQUENCE [LARGE SCALE GENOMIC DNA]</scope>
    <source>
        <strain evidence="2">ATCC 50983 / TXsc</strain>
    </source>
</reference>